<dbReference type="InterPro" id="IPR045851">
    <property type="entry name" value="AMP-bd_C_sf"/>
</dbReference>
<dbReference type="PROSITE" id="PS00455">
    <property type="entry name" value="AMP_BINDING"/>
    <property type="match status" value="1"/>
</dbReference>
<evidence type="ECO:0000259" key="6">
    <source>
        <dbReference type="Pfam" id="PF13193"/>
    </source>
</evidence>
<dbReference type="InterPro" id="IPR020845">
    <property type="entry name" value="AMP-binding_CS"/>
</dbReference>
<dbReference type="PANTHER" id="PTHR43107">
    <property type="entry name" value="LONG-CHAIN FATTY ACID TRANSPORT PROTEIN"/>
    <property type="match status" value="1"/>
</dbReference>
<evidence type="ECO:0000313" key="7">
    <source>
        <dbReference type="EMBL" id="MFC4591823.1"/>
    </source>
</evidence>
<proteinExistence type="inferred from homology"/>
<dbReference type="Proteomes" id="UP001595891">
    <property type="component" value="Unassembled WGS sequence"/>
</dbReference>
<dbReference type="EMBL" id="JBHSFN010000037">
    <property type="protein sequence ID" value="MFC4591823.1"/>
    <property type="molecule type" value="Genomic_DNA"/>
</dbReference>
<evidence type="ECO:0000259" key="5">
    <source>
        <dbReference type="Pfam" id="PF00501"/>
    </source>
</evidence>
<feature type="domain" description="AMP-dependent synthetase/ligase" evidence="5">
    <location>
        <begin position="10"/>
        <end position="363"/>
    </location>
</feature>
<organism evidence="7 8">
    <name type="scientific">Sphaerisporangium corydalis</name>
    <dbReference type="NCBI Taxonomy" id="1441875"/>
    <lineage>
        <taxon>Bacteria</taxon>
        <taxon>Bacillati</taxon>
        <taxon>Actinomycetota</taxon>
        <taxon>Actinomycetes</taxon>
        <taxon>Streptosporangiales</taxon>
        <taxon>Streptosporangiaceae</taxon>
        <taxon>Sphaerisporangium</taxon>
    </lineage>
</organism>
<accession>A0ABV9ESI2</accession>
<keyword evidence="4" id="KW-0067">ATP-binding</keyword>
<keyword evidence="2" id="KW-0436">Ligase</keyword>
<evidence type="ECO:0000256" key="3">
    <source>
        <dbReference type="ARBA" id="ARBA00022741"/>
    </source>
</evidence>
<name>A0ABV9ESI2_9ACTN</name>
<comment type="similarity">
    <text evidence="1">Belongs to the ATP-dependent AMP-binding enzyme family.</text>
</comment>
<evidence type="ECO:0000313" key="8">
    <source>
        <dbReference type="Proteomes" id="UP001595891"/>
    </source>
</evidence>
<dbReference type="PANTHER" id="PTHR43107:SF15">
    <property type="entry name" value="FATTY ACID TRANSPORT PROTEIN 3, ISOFORM A"/>
    <property type="match status" value="1"/>
</dbReference>
<comment type="caution">
    <text evidence="7">The sequence shown here is derived from an EMBL/GenBank/DDBJ whole genome shotgun (WGS) entry which is preliminary data.</text>
</comment>
<dbReference type="RefSeq" id="WP_262845507.1">
    <property type="nucleotide sequence ID" value="NZ_JANZYP010000040.1"/>
</dbReference>
<evidence type="ECO:0000256" key="4">
    <source>
        <dbReference type="ARBA" id="ARBA00022840"/>
    </source>
</evidence>
<keyword evidence="8" id="KW-1185">Reference proteome</keyword>
<dbReference type="InterPro" id="IPR000873">
    <property type="entry name" value="AMP-dep_synth/lig_dom"/>
</dbReference>
<keyword evidence="3" id="KW-0547">Nucleotide-binding</keyword>
<dbReference type="Pfam" id="PF00501">
    <property type="entry name" value="AMP-binding"/>
    <property type="match status" value="1"/>
</dbReference>
<sequence>METFAELVEARAHDGRPGLRFEDRTYTWAEVVREARGRAALALATRRPGRPFHVGVLLDNVPEYVFWIFGAALAGAAVAGINPTRRGAELAADIRHTDCLFVVTDSGLSGLLDGLDLGAPVLLADDPGYRASVTGREDLPAAGRAARDPLLLLFTSGSTGAPKAVICSQGRLAEIGAHGSAFGIGPDSVTYVAMPLFHGNAVMANLAMATHGGAAVALRRRFSASGFLPDIRKYGVTYFNYVGRALAYILATPEHPDDADNTLAAAFGTEASARDMAEFGRRFGCHIIEGYGSSEGVIAINKDPGTPPDALGLPRPDMDLAIHDPDTGRECPRAIFGEARRLVNAHEAIGEIVRRGATFEGYYADPEADAQRLRDGWYWSGDLGYRDQDGYFYFAGRDADRLRVDSENFAAAPVERILSRYAPVVMCAVYAVPDPRTGDQVMATLELSGAFDPDDFAAFLRDQPDLGTKWAPRFVRLIEAMPLTATNKVDKNGLRRERWECADPVYWRPDRDPHYVPLTDAGRAALRRRFAETGRGNLLF</sequence>
<dbReference type="InterPro" id="IPR025110">
    <property type="entry name" value="AMP-bd_C"/>
</dbReference>
<feature type="domain" description="AMP-binding enzyme C-terminal" evidence="6">
    <location>
        <begin position="414"/>
        <end position="488"/>
    </location>
</feature>
<dbReference type="InterPro" id="IPR042099">
    <property type="entry name" value="ANL_N_sf"/>
</dbReference>
<dbReference type="SUPFAM" id="SSF56801">
    <property type="entry name" value="Acetyl-CoA synthetase-like"/>
    <property type="match status" value="1"/>
</dbReference>
<gene>
    <name evidence="7" type="ORF">ACFO8L_37425</name>
</gene>
<dbReference type="Gene3D" id="3.40.50.12780">
    <property type="entry name" value="N-terminal domain of ligase-like"/>
    <property type="match status" value="1"/>
</dbReference>
<dbReference type="Pfam" id="PF13193">
    <property type="entry name" value="AMP-binding_C"/>
    <property type="match status" value="1"/>
</dbReference>
<dbReference type="Gene3D" id="3.30.300.30">
    <property type="match status" value="1"/>
</dbReference>
<evidence type="ECO:0000256" key="1">
    <source>
        <dbReference type="ARBA" id="ARBA00006432"/>
    </source>
</evidence>
<reference evidence="8" key="1">
    <citation type="journal article" date="2019" name="Int. J. Syst. Evol. Microbiol.">
        <title>The Global Catalogue of Microorganisms (GCM) 10K type strain sequencing project: providing services to taxonomists for standard genome sequencing and annotation.</title>
        <authorList>
            <consortium name="The Broad Institute Genomics Platform"/>
            <consortium name="The Broad Institute Genome Sequencing Center for Infectious Disease"/>
            <person name="Wu L."/>
            <person name="Ma J."/>
        </authorList>
    </citation>
    <scope>NUCLEOTIDE SEQUENCE [LARGE SCALE GENOMIC DNA]</scope>
    <source>
        <strain evidence="8">CCUG 49560</strain>
    </source>
</reference>
<protein>
    <submittedName>
        <fullName evidence="7">AMP-binding protein</fullName>
    </submittedName>
</protein>
<evidence type="ECO:0000256" key="2">
    <source>
        <dbReference type="ARBA" id="ARBA00022598"/>
    </source>
</evidence>